<keyword evidence="3" id="KW-0496">Mitochondrion</keyword>
<dbReference type="EMBL" id="JBJQND010000009">
    <property type="protein sequence ID" value="KAL3867401.1"/>
    <property type="molecule type" value="Genomic_DNA"/>
</dbReference>
<dbReference type="PANTHER" id="PTHR13014">
    <property type="entry name" value="MITOCHONDRIAL 28S RIBOSOMAL PROTEIN S30/P52 PRO-APOTOTIC PROTEIN"/>
    <property type="match status" value="1"/>
</dbReference>
<dbReference type="Proteomes" id="UP001634394">
    <property type="component" value="Unassembled WGS sequence"/>
</dbReference>
<dbReference type="Pfam" id="PF07147">
    <property type="entry name" value="PDCD9"/>
    <property type="match status" value="1"/>
</dbReference>
<comment type="caution">
    <text evidence="5">The sequence shown here is derived from an EMBL/GenBank/DDBJ whole genome shotgun (WGS) entry which is preliminary data.</text>
</comment>
<dbReference type="GO" id="GO:0005739">
    <property type="term" value="C:mitochondrion"/>
    <property type="evidence" value="ECO:0007669"/>
    <property type="project" value="UniProtKB-SubCell"/>
</dbReference>
<accession>A0ABD3W1Y9</accession>
<evidence type="ECO:0008006" key="7">
    <source>
        <dbReference type="Google" id="ProtNLM"/>
    </source>
</evidence>
<evidence type="ECO:0000256" key="1">
    <source>
        <dbReference type="ARBA" id="ARBA00004173"/>
    </source>
</evidence>
<keyword evidence="4" id="KW-0687">Ribonucleoprotein</keyword>
<sequence length="496" mass="58314">MAASLVRFKLIKFPPNFLNYLYYFTNRRHYSAHVQLQEEVQEVEYPPIKPRWPPGQVWGDLSEQNAWKIHDETQNIMSMPTVAERIKHLTSNENKIALLKTRRYPKNLWYFQDRTKTHLIDGMPDLYSSMDGVSDLDAVVSRLRPIIIDGIEMEHDKLERSRLFWEKSKKDMIAARLLLKQILLPVRGYLSGQNTHFQRSRFDENVRVVAFWDKYGAKHKRIQTAYDRNKHRKRNIDEDIKPVMLNEPYLYRFQADEIVPIQIRVERPLPEFVPLNSELCCGDYPHFDYSPIVMGHRTVKEKHACVPGFNLGDPCEFGQLSILFSNDSELMYLKKCYGDQNYREALIGYGLMTSFIWNVSQAHFQGFNTFLELTYPFTTQTIASDGQSFSFFAYQLNTLQLWKNDKANPRRNLCWSSLDNKLYETVENGKVKGFSDDVFKTLLKFLSLKPVDRGVDLRPYLPKDKPLPVDCKEYIPKTVEKIIVEEKIIYDESRSN</sequence>
<dbReference type="PANTHER" id="PTHR13014:SF3">
    <property type="entry name" value="LARGE RIBOSOMAL SUBUNIT PROTEIN ML65"/>
    <property type="match status" value="1"/>
</dbReference>
<gene>
    <name evidence="5" type="ORF">ACJMK2_044606</name>
</gene>
<evidence type="ECO:0000313" key="6">
    <source>
        <dbReference type="Proteomes" id="UP001634394"/>
    </source>
</evidence>
<keyword evidence="6" id="KW-1185">Reference proteome</keyword>
<evidence type="ECO:0000256" key="3">
    <source>
        <dbReference type="ARBA" id="ARBA00023128"/>
    </source>
</evidence>
<evidence type="ECO:0000256" key="4">
    <source>
        <dbReference type="ARBA" id="ARBA00023274"/>
    </source>
</evidence>
<keyword evidence="2" id="KW-0689">Ribosomal protein</keyword>
<name>A0ABD3W1Y9_SINWO</name>
<evidence type="ECO:0000256" key="2">
    <source>
        <dbReference type="ARBA" id="ARBA00022980"/>
    </source>
</evidence>
<dbReference type="GO" id="GO:0005840">
    <property type="term" value="C:ribosome"/>
    <property type="evidence" value="ECO:0007669"/>
    <property type="project" value="UniProtKB-KW"/>
</dbReference>
<reference evidence="5 6" key="1">
    <citation type="submission" date="2024-11" db="EMBL/GenBank/DDBJ databases">
        <title>Chromosome-level genome assembly of the freshwater bivalve Anodonta woodiana.</title>
        <authorList>
            <person name="Chen X."/>
        </authorList>
    </citation>
    <scope>NUCLEOTIDE SEQUENCE [LARGE SCALE GENOMIC DNA]</scope>
    <source>
        <strain evidence="5">MN2024</strain>
        <tissue evidence="5">Gills</tissue>
    </source>
</reference>
<dbReference type="GO" id="GO:1990904">
    <property type="term" value="C:ribonucleoprotein complex"/>
    <property type="evidence" value="ECO:0007669"/>
    <property type="project" value="UniProtKB-KW"/>
</dbReference>
<protein>
    <recommendedName>
        <fullName evidence="7">Mitochondrial ribosomal protein S30</fullName>
    </recommendedName>
</protein>
<evidence type="ECO:0000313" key="5">
    <source>
        <dbReference type="EMBL" id="KAL3867401.1"/>
    </source>
</evidence>
<comment type="subcellular location">
    <subcellularLocation>
        <location evidence="1">Mitochondrion</location>
    </subcellularLocation>
</comment>
<dbReference type="AlphaFoldDB" id="A0ABD3W1Y9"/>
<organism evidence="5 6">
    <name type="scientific">Sinanodonta woodiana</name>
    <name type="common">Chinese pond mussel</name>
    <name type="synonym">Anodonta woodiana</name>
    <dbReference type="NCBI Taxonomy" id="1069815"/>
    <lineage>
        <taxon>Eukaryota</taxon>
        <taxon>Metazoa</taxon>
        <taxon>Spiralia</taxon>
        <taxon>Lophotrochozoa</taxon>
        <taxon>Mollusca</taxon>
        <taxon>Bivalvia</taxon>
        <taxon>Autobranchia</taxon>
        <taxon>Heteroconchia</taxon>
        <taxon>Palaeoheterodonta</taxon>
        <taxon>Unionida</taxon>
        <taxon>Unionoidea</taxon>
        <taxon>Unionidae</taxon>
        <taxon>Unioninae</taxon>
        <taxon>Sinanodonta</taxon>
    </lineage>
</organism>
<dbReference type="InterPro" id="IPR039982">
    <property type="entry name" value="Ribosomal_mL65"/>
</dbReference>
<proteinExistence type="predicted"/>
<dbReference type="InterPro" id="IPR010793">
    <property type="entry name" value="Ribosomal_mL37/mL65"/>
</dbReference>